<dbReference type="Proteomes" id="UP001324427">
    <property type="component" value="Unassembled WGS sequence"/>
</dbReference>
<comment type="caution">
    <text evidence="7">The sequence shown here is derived from an EMBL/GenBank/DDBJ whole genome shotgun (WGS) entry which is preliminary data.</text>
</comment>
<dbReference type="Pfam" id="PF02771">
    <property type="entry name" value="Acyl-CoA_dh_N"/>
    <property type="match status" value="1"/>
</dbReference>
<accession>A0AAV9JC96</accession>
<keyword evidence="8" id="KW-1185">Reference proteome</keyword>
<sequence>MCGSRSIVGRLITYGTFYSIEVIEQTVNMVDFNLSPTQQAIRSAARSFAATHLKTARSIYEAAAAKPDARWEDRFRSTKPIYEAAAQAGLIKAQIPQALGGTGGGLIDAAIVVEELYAVETSASLTILGAGLGLLPLIIAGTPDLHERFLKPFLDGQKAPLASLVFSEPAGSANYADVGGSGLGTVAVQEGEEFVISGEKIWATDSGGWDDRGADFSCVCCRVKDSGPDMRSQVAIIIVTRSDIEANEASAFTVLSHPQTVGHTAVNGPHIRYKNLRVPKSNMLAPPGKGADVIDLTFTASAALVGAMGIGVMRQVFEHALAWAKTEKRGGNEVMLKKQSVSDLLIKIKIRCEAARALTWKAACAFDMKPESAAAAELCYAAKILSSESAVESVMDGISLIGVSAYSRAHPLGDLLQDAMVLPIFDGGNVGVRRRQIESIFAMPGYDPWEATFGKASPPSALNGTH</sequence>
<dbReference type="InterPro" id="IPR036250">
    <property type="entry name" value="AcylCo_DH-like_C"/>
</dbReference>
<dbReference type="SUPFAM" id="SSF47203">
    <property type="entry name" value="Acyl-CoA dehydrogenase C-terminal domain-like"/>
    <property type="match status" value="1"/>
</dbReference>
<dbReference type="GO" id="GO:0050660">
    <property type="term" value="F:flavin adenine dinucleotide binding"/>
    <property type="evidence" value="ECO:0007669"/>
    <property type="project" value="InterPro"/>
</dbReference>
<reference evidence="7 8" key="1">
    <citation type="submission" date="2021-11" db="EMBL/GenBank/DDBJ databases">
        <title>Black yeast isolated from Biological Soil Crust.</title>
        <authorList>
            <person name="Kurbessoian T."/>
        </authorList>
    </citation>
    <scope>NUCLEOTIDE SEQUENCE [LARGE SCALE GENOMIC DNA]</scope>
    <source>
        <strain evidence="7 8">CCFEE 5522</strain>
    </source>
</reference>
<feature type="domain" description="Acyl-CoA dehydrogenase/oxidase C-terminal" evidence="5">
    <location>
        <begin position="288"/>
        <end position="437"/>
    </location>
</feature>
<dbReference type="PANTHER" id="PTHR43884">
    <property type="entry name" value="ACYL-COA DEHYDROGENASE"/>
    <property type="match status" value="1"/>
</dbReference>
<name>A0AAV9JC96_9PEZI</name>
<dbReference type="InterPro" id="IPR009100">
    <property type="entry name" value="AcylCoA_DH/oxidase_NM_dom_sf"/>
</dbReference>
<keyword evidence="4" id="KW-0274">FAD</keyword>
<dbReference type="GO" id="GO:0033539">
    <property type="term" value="P:fatty acid beta-oxidation using acyl-CoA dehydrogenase"/>
    <property type="evidence" value="ECO:0007669"/>
    <property type="project" value="TreeGrafter"/>
</dbReference>
<dbReference type="PANTHER" id="PTHR43884:SF12">
    <property type="entry name" value="ISOVALERYL-COA DEHYDROGENASE, MITOCHONDRIAL-RELATED"/>
    <property type="match status" value="1"/>
</dbReference>
<protein>
    <recommendedName>
        <fullName evidence="9">Acyl-CoA dehydrogenase</fullName>
    </recommendedName>
</protein>
<comment type="cofactor">
    <cofactor evidence="1">
        <name>FAD</name>
        <dbReference type="ChEBI" id="CHEBI:57692"/>
    </cofactor>
</comment>
<dbReference type="GO" id="GO:0003995">
    <property type="term" value="F:acyl-CoA dehydrogenase activity"/>
    <property type="evidence" value="ECO:0007669"/>
    <property type="project" value="TreeGrafter"/>
</dbReference>
<evidence type="ECO:0008006" key="9">
    <source>
        <dbReference type="Google" id="ProtNLM"/>
    </source>
</evidence>
<feature type="domain" description="Acyl-CoA dehydrogenase/oxidase N-terminal" evidence="6">
    <location>
        <begin position="35"/>
        <end position="156"/>
    </location>
</feature>
<dbReference type="Pfam" id="PF00441">
    <property type="entry name" value="Acyl-CoA_dh_1"/>
    <property type="match status" value="1"/>
</dbReference>
<gene>
    <name evidence="7" type="ORF">LTR36_006848</name>
</gene>
<dbReference type="GO" id="GO:0046359">
    <property type="term" value="P:butyrate catabolic process"/>
    <property type="evidence" value="ECO:0007669"/>
    <property type="project" value="TreeGrafter"/>
</dbReference>
<dbReference type="InterPro" id="IPR009075">
    <property type="entry name" value="AcylCo_DH/oxidase_C"/>
</dbReference>
<organism evidence="7 8">
    <name type="scientific">Oleoguttula mirabilis</name>
    <dbReference type="NCBI Taxonomy" id="1507867"/>
    <lineage>
        <taxon>Eukaryota</taxon>
        <taxon>Fungi</taxon>
        <taxon>Dikarya</taxon>
        <taxon>Ascomycota</taxon>
        <taxon>Pezizomycotina</taxon>
        <taxon>Dothideomycetes</taxon>
        <taxon>Dothideomycetidae</taxon>
        <taxon>Mycosphaerellales</taxon>
        <taxon>Teratosphaeriaceae</taxon>
        <taxon>Oleoguttula</taxon>
    </lineage>
</organism>
<evidence type="ECO:0000259" key="6">
    <source>
        <dbReference type="Pfam" id="PF02771"/>
    </source>
</evidence>
<dbReference type="InterPro" id="IPR037069">
    <property type="entry name" value="AcylCoA_DH/ox_N_sf"/>
</dbReference>
<comment type="similarity">
    <text evidence="2">Belongs to the acyl-CoA dehydrogenase family.</text>
</comment>
<dbReference type="AlphaFoldDB" id="A0AAV9JC96"/>
<dbReference type="InterPro" id="IPR046373">
    <property type="entry name" value="Acyl-CoA_Oxase/DH_mid-dom_sf"/>
</dbReference>
<keyword evidence="3" id="KW-0285">Flavoprotein</keyword>
<proteinExistence type="inferred from homology"/>
<evidence type="ECO:0000256" key="3">
    <source>
        <dbReference type="ARBA" id="ARBA00022630"/>
    </source>
</evidence>
<dbReference type="SUPFAM" id="SSF56645">
    <property type="entry name" value="Acyl-CoA dehydrogenase NM domain-like"/>
    <property type="match status" value="1"/>
</dbReference>
<dbReference type="Gene3D" id="1.10.540.10">
    <property type="entry name" value="Acyl-CoA dehydrogenase/oxidase, N-terminal domain"/>
    <property type="match status" value="1"/>
</dbReference>
<dbReference type="InterPro" id="IPR013786">
    <property type="entry name" value="AcylCoA_DH/ox_N"/>
</dbReference>
<evidence type="ECO:0000256" key="2">
    <source>
        <dbReference type="ARBA" id="ARBA00009347"/>
    </source>
</evidence>
<evidence type="ECO:0000313" key="8">
    <source>
        <dbReference type="Proteomes" id="UP001324427"/>
    </source>
</evidence>
<dbReference type="Gene3D" id="1.20.140.10">
    <property type="entry name" value="Butyryl-CoA Dehydrogenase, subunit A, domain 3"/>
    <property type="match status" value="1"/>
</dbReference>
<evidence type="ECO:0000313" key="7">
    <source>
        <dbReference type="EMBL" id="KAK4542391.1"/>
    </source>
</evidence>
<dbReference type="Gene3D" id="2.40.110.10">
    <property type="entry name" value="Butyryl-CoA Dehydrogenase, subunit A, domain 2"/>
    <property type="match status" value="1"/>
</dbReference>
<dbReference type="EMBL" id="JAVFHQ010000042">
    <property type="protein sequence ID" value="KAK4542391.1"/>
    <property type="molecule type" value="Genomic_DNA"/>
</dbReference>
<evidence type="ECO:0000256" key="4">
    <source>
        <dbReference type="ARBA" id="ARBA00022827"/>
    </source>
</evidence>
<evidence type="ECO:0000259" key="5">
    <source>
        <dbReference type="Pfam" id="PF00441"/>
    </source>
</evidence>
<evidence type="ECO:0000256" key="1">
    <source>
        <dbReference type="ARBA" id="ARBA00001974"/>
    </source>
</evidence>